<dbReference type="Proteomes" id="UP001056681">
    <property type="component" value="Chromosome"/>
</dbReference>
<gene>
    <name evidence="2" type="ORF">IM816_00830</name>
</gene>
<name>A0ABY4T281_9GAMM</name>
<evidence type="ECO:0000313" key="2">
    <source>
        <dbReference type="EMBL" id="URL58716.1"/>
    </source>
</evidence>
<dbReference type="InterPro" id="IPR050966">
    <property type="entry name" value="Glutamyl_endopeptidase"/>
</dbReference>
<evidence type="ECO:0000256" key="1">
    <source>
        <dbReference type="ARBA" id="ARBA00022729"/>
    </source>
</evidence>
<dbReference type="RefSeq" id="WP_250339404.1">
    <property type="nucleotide sequence ID" value="NZ_CP063231.1"/>
</dbReference>
<keyword evidence="1" id="KW-0732">Signal</keyword>
<reference evidence="2" key="1">
    <citation type="submission" date="2020-10" db="EMBL/GenBank/DDBJ databases">
        <title>Whole-genome sequence of Luteibacter sp. EIF3.</title>
        <authorList>
            <person name="Friedrich I."/>
            <person name="Hertel R."/>
            <person name="Daniel R."/>
        </authorList>
    </citation>
    <scope>NUCLEOTIDE SEQUENCE</scope>
    <source>
        <strain evidence="2">EIF3</strain>
    </source>
</reference>
<dbReference type="InterPro" id="IPR009003">
    <property type="entry name" value="Peptidase_S1_PA"/>
</dbReference>
<accession>A0ABY4T281</accession>
<dbReference type="SUPFAM" id="SSF50494">
    <property type="entry name" value="Trypsin-like serine proteases"/>
    <property type="match status" value="1"/>
</dbReference>
<dbReference type="Pfam" id="PF13365">
    <property type="entry name" value="Trypsin_2"/>
    <property type="match status" value="1"/>
</dbReference>
<dbReference type="Gene3D" id="2.40.10.10">
    <property type="entry name" value="Trypsin-like serine proteases"/>
    <property type="match status" value="2"/>
</dbReference>
<dbReference type="PROSITE" id="PS00134">
    <property type="entry name" value="TRYPSIN_HIS"/>
    <property type="match status" value="1"/>
</dbReference>
<dbReference type="InterPro" id="IPR018114">
    <property type="entry name" value="TRYPSIN_HIS"/>
</dbReference>
<dbReference type="EMBL" id="CP063231">
    <property type="protein sequence ID" value="URL58716.1"/>
    <property type="molecule type" value="Genomic_DNA"/>
</dbReference>
<evidence type="ECO:0000313" key="3">
    <source>
        <dbReference type="Proteomes" id="UP001056681"/>
    </source>
</evidence>
<organism evidence="2 3">
    <name type="scientific">Luteibacter flocculans</name>
    <dbReference type="NCBI Taxonomy" id="2780091"/>
    <lineage>
        <taxon>Bacteria</taxon>
        <taxon>Pseudomonadati</taxon>
        <taxon>Pseudomonadota</taxon>
        <taxon>Gammaproteobacteria</taxon>
        <taxon>Lysobacterales</taxon>
        <taxon>Rhodanobacteraceae</taxon>
        <taxon>Luteibacter</taxon>
    </lineage>
</organism>
<dbReference type="PANTHER" id="PTHR15462">
    <property type="entry name" value="SERINE PROTEASE"/>
    <property type="match status" value="1"/>
</dbReference>
<proteinExistence type="predicted"/>
<dbReference type="InterPro" id="IPR043504">
    <property type="entry name" value="Peptidase_S1_PA_chymotrypsin"/>
</dbReference>
<sequence length="360" mass="38766">MDDTSSKVYDLDVFSGEKRMPPAYPRISVLTRRAIACAVLTTAFTSYGSVASPVQEEPAASPWQDRLETLRYWTPKRMREAAVLSSSSTGKPIEPPVTPGGDEIGYAPVPLPYARSMPTRVTGQLFFHDPLRKEDGHCSASVVQSASRRLILTAAHCVVSVTIEPPLMWNEHLMFVPAYDGTRPPSDSAYAPYGAWPITRVYVSAVGKQNPVTLLRTDYDVAVAGVFDDAGPIEDVVCGGLMPRLSNPDDPITFPKVRVVGYPSAAAYSGAEQFHCESSTMLSITPSGIRLPQCGLASGNSGGPVMVVDDNEGNLVQVAAVVHNTFEQSRLLPYVYPALEAMANSEHRRGLPAAPTSPCP</sequence>
<protein>
    <submittedName>
        <fullName evidence="2">Trypsin-like peptidase domain-containing protein</fullName>
    </submittedName>
</protein>
<keyword evidence="3" id="KW-1185">Reference proteome</keyword>